<dbReference type="InterPro" id="IPR057326">
    <property type="entry name" value="KR_dom"/>
</dbReference>
<dbReference type="EMBL" id="CP000492">
    <property type="protein sequence ID" value="ABL65143.1"/>
    <property type="molecule type" value="Genomic_DNA"/>
</dbReference>
<evidence type="ECO:0000256" key="2">
    <source>
        <dbReference type="ARBA" id="ARBA00023002"/>
    </source>
</evidence>
<dbReference type="InterPro" id="IPR036291">
    <property type="entry name" value="NAD(P)-bd_dom_sf"/>
</dbReference>
<dbReference type="PROSITE" id="PS00061">
    <property type="entry name" value="ADH_SHORT"/>
    <property type="match status" value="1"/>
</dbReference>
<comment type="similarity">
    <text evidence="1">Belongs to the short-chain dehydrogenases/reductases (SDR) family.</text>
</comment>
<dbReference type="PRINTS" id="PR00080">
    <property type="entry name" value="SDRFAMILY"/>
</dbReference>
<evidence type="ECO:0000313" key="4">
    <source>
        <dbReference type="EMBL" id="ABL65143.1"/>
    </source>
</evidence>
<dbReference type="eggNOG" id="COG1028">
    <property type="taxonomic scope" value="Bacteria"/>
</dbReference>
<dbReference type="RefSeq" id="WP_011744969.1">
    <property type="nucleotide sequence ID" value="NC_008639.1"/>
</dbReference>
<dbReference type="InterPro" id="IPR020904">
    <property type="entry name" value="Sc_DH/Rdtase_CS"/>
</dbReference>
<dbReference type="SMART" id="SM00822">
    <property type="entry name" value="PKS_KR"/>
    <property type="match status" value="1"/>
</dbReference>
<organism evidence="4 5">
    <name type="scientific">Chlorobium phaeobacteroides (strain DSM 266 / SMG 266 / 2430)</name>
    <dbReference type="NCBI Taxonomy" id="290317"/>
    <lineage>
        <taxon>Bacteria</taxon>
        <taxon>Pseudomonadati</taxon>
        <taxon>Chlorobiota</taxon>
        <taxon>Chlorobiia</taxon>
        <taxon>Chlorobiales</taxon>
        <taxon>Chlorobiaceae</taxon>
        <taxon>Chlorobium/Pelodictyon group</taxon>
        <taxon>Chlorobium</taxon>
    </lineage>
</organism>
<dbReference type="Pfam" id="PF13561">
    <property type="entry name" value="adh_short_C2"/>
    <property type="match status" value="1"/>
</dbReference>
<evidence type="ECO:0000313" key="5">
    <source>
        <dbReference type="Proteomes" id="UP000008701"/>
    </source>
</evidence>
<dbReference type="AlphaFoldDB" id="A1BFG6"/>
<name>A1BFG6_CHLPD</name>
<keyword evidence="5" id="KW-1185">Reference proteome</keyword>
<dbReference type="InterPro" id="IPR002347">
    <property type="entry name" value="SDR_fam"/>
</dbReference>
<dbReference type="KEGG" id="cph:Cpha266_1102"/>
<dbReference type="Proteomes" id="UP000008701">
    <property type="component" value="Chromosome"/>
</dbReference>
<dbReference type="Gene3D" id="3.40.50.720">
    <property type="entry name" value="NAD(P)-binding Rossmann-like Domain"/>
    <property type="match status" value="1"/>
</dbReference>
<dbReference type="HOGENOM" id="CLU_010194_1_2_10"/>
<feature type="domain" description="Ketoreductase" evidence="3">
    <location>
        <begin position="4"/>
        <end position="189"/>
    </location>
</feature>
<reference evidence="4 5" key="1">
    <citation type="submission" date="2006-12" db="EMBL/GenBank/DDBJ databases">
        <title>Complete sequence of Chlorobium phaeobacteroides DSM 266.</title>
        <authorList>
            <consortium name="US DOE Joint Genome Institute"/>
            <person name="Copeland A."/>
            <person name="Lucas S."/>
            <person name="Lapidus A."/>
            <person name="Barry K."/>
            <person name="Detter J.C."/>
            <person name="Glavina del Rio T."/>
            <person name="Hammon N."/>
            <person name="Israni S."/>
            <person name="Pitluck S."/>
            <person name="Goltsman E."/>
            <person name="Schmutz J."/>
            <person name="Larimer F."/>
            <person name="Land M."/>
            <person name="Hauser L."/>
            <person name="Mikhailova N."/>
            <person name="Li T."/>
            <person name="Overmann J."/>
            <person name="Bryant D.A."/>
            <person name="Richardson P."/>
        </authorList>
    </citation>
    <scope>NUCLEOTIDE SEQUENCE [LARGE SCALE GENOMIC DNA]</scope>
    <source>
        <strain evidence="4 5">DSM 266</strain>
    </source>
</reference>
<dbReference type="PRINTS" id="PR00081">
    <property type="entry name" value="GDHRDH"/>
</dbReference>
<dbReference type="InterPro" id="IPR050259">
    <property type="entry name" value="SDR"/>
</dbReference>
<accession>A1BFG6</accession>
<dbReference type="GO" id="GO:0032787">
    <property type="term" value="P:monocarboxylic acid metabolic process"/>
    <property type="evidence" value="ECO:0007669"/>
    <property type="project" value="UniProtKB-ARBA"/>
</dbReference>
<keyword evidence="2" id="KW-0560">Oxidoreductase</keyword>
<dbReference type="FunFam" id="3.40.50.720:FF:000173">
    <property type="entry name" value="3-oxoacyl-[acyl-carrier protein] reductase"/>
    <property type="match status" value="1"/>
</dbReference>
<proteinExistence type="inferred from homology"/>
<sequence length="254" mass="27511" precursor="true">MEKRLALITGGTSGIGFGAAKALAEKYDLALAYASNHEKAQESAAELRVMGHEVRLYCRPLAEYRDAKELYDEVVSDFEKQPEILVNSAGRIKDGFFLQTDFSFHDKLIHEHLIVTMAMCQLALKSMYGKRFGRIINLSSISGIYAKRGQANYAAAKAGIIGFTKTLALEVAHRGITVNAIAPGLIRTPMTAGVVNYLEKASGREINRHIPAGFIGEPEDVGSLIAFLCSDEARYITGSVIPVDGGRSLGDTGI</sequence>
<dbReference type="PANTHER" id="PTHR42879:SF2">
    <property type="entry name" value="3-OXOACYL-[ACYL-CARRIER-PROTEIN] REDUCTASE FABG"/>
    <property type="match status" value="1"/>
</dbReference>
<dbReference type="PANTHER" id="PTHR42879">
    <property type="entry name" value="3-OXOACYL-(ACYL-CARRIER-PROTEIN) REDUCTASE"/>
    <property type="match status" value="1"/>
</dbReference>
<evidence type="ECO:0000256" key="1">
    <source>
        <dbReference type="ARBA" id="ARBA00006484"/>
    </source>
</evidence>
<dbReference type="GO" id="GO:0016491">
    <property type="term" value="F:oxidoreductase activity"/>
    <property type="evidence" value="ECO:0007669"/>
    <property type="project" value="UniProtKB-KW"/>
</dbReference>
<dbReference type="STRING" id="290317.Cpha266_1102"/>
<dbReference type="SUPFAM" id="SSF51735">
    <property type="entry name" value="NAD(P)-binding Rossmann-fold domains"/>
    <property type="match status" value="1"/>
</dbReference>
<protein>
    <submittedName>
        <fullName evidence="4">Short-chain dehydrogenase/reductase SDR</fullName>
    </submittedName>
</protein>
<gene>
    <name evidence="4" type="ordered locus">Cpha266_1102</name>
</gene>
<evidence type="ECO:0000259" key="3">
    <source>
        <dbReference type="SMART" id="SM00822"/>
    </source>
</evidence>